<dbReference type="Gene3D" id="2.130.10.10">
    <property type="entry name" value="YVTN repeat-like/Quinoprotein amine dehydrogenase"/>
    <property type="match status" value="1"/>
</dbReference>
<evidence type="ECO:0000313" key="4">
    <source>
        <dbReference type="EMBL" id="KAK9497485.1"/>
    </source>
</evidence>
<dbReference type="InterPro" id="IPR036322">
    <property type="entry name" value="WD40_repeat_dom_sf"/>
</dbReference>
<dbReference type="SUPFAM" id="SSF50978">
    <property type="entry name" value="WD40 repeat-like"/>
    <property type="match status" value="1"/>
</dbReference>
<dbReference type="AlphaFoldDB" id="A0AAW1CJ71"/>
<evidence type="ECO:0000256" key="2">
    <source>
        <dbReference type="ARBA" id="ARBA00022737"/>
    </source>
</evidence>
<keyword evidence="2" id="KW-0677">Repeat</keyword>
<gene>
    <name evidence="4" type="ORF">O3M35_004194</name>
</gene>
<evidence type="ECO:0000313" key="5">
    <source>
        <dbReference type="Proteomes" id="UP001461498"/>
    </source>
</evidence>
<dbReference type="Proteomes" id="UP001461498">
    <property type="component" value="Unassembled WGS sequence"/>
</dbReference>
<accession>A0AAW1CJ71</accession>
<protein>
    <recommendedName>
        <fullName evidence="6">Mitotic checkpoint protein BUB3</fullName>
    </recommendedName>
</protein>
<keyword evidence="1 3" id="KW-0853">WD repeat</keyword>
<proteinExistence type="predicted"/>
<evidence type="ECO:0008006" key="6">
    <source>
        <dbReference type="Google" id="ProtNLM"/>
    </source>
</evidence>
<dbReference type="InterPro" id="IPR015943">
    <property type="entry name" value="WD40/YVTN_repeat-like_dom_sf"/>
</dbReference>
<dbReference type="PANTHER" id="PTHR10971">
    <property type="entry name" value="MRNA EXPORT FACTOR AND BUB3"/>
    <property type="match status" value="1"/>
</dbReference>
<sequence length="187" mass="21251">MDINDEMFVGATSSSQCCVWDMKSLRAPLEQRDSIIRHIKCIRLMNDNAGYAISGVEGRVSIDYLRNNYDVPEDGFTFKCHRARRNNSELVYPVNSMRFHRGYETLVTGGSDRYVNVWCVKRKKRLTQLKRLPSAVSALSFSHDESLFAIGYSTAPAEEEQQPGLPALSGVILRRVDQWAFGPRAQE</sequence>
<dbReference type="PROSITE" id="PS50082">
    <property type="entry name" value="WD_REPEATS_2"/>
    <property type="match status" value="1"/>
</dbReference>
<reference evidence="4 5" key="1">
    <citation type="submission" date="2022-12" db="EMBL/GenBank/DDBJ databases">
        <title>Chromosome-level genome assembly of true bugs.</title>
        <authorList>
            <person name="Ma L."/>
            <person name="Li H."/>
        </authorList>
    </citation>
    <scope>NUCLEOTIDE SEQUENCE [LARGE SCALE GENOMIC DNA]</scope>
    <source>
        <strain evidence="4">Lab_2022b</strain>
    </source>
</reference>
<organism evidence="4 5">
    <name type="scientific">Rhynocoris fuscipes</name>
    <dbReference type="NCBI Taxonomy" id="488301"/>
    <lineage>
        <taxon>Eukaryota</taxon>
        <taxon>Metazoa</taxon>
        <taxon>Ecdysozoa</taxon>
        <taxon>Arthropoda</taxon>
        <taxon>Hexapoda</taxon>
        <taxon>Insecta</taxon>
        <taxon>Pterygota</taxon>
        <taxon>Neoptera</taxon>
        <taxon>Paraneoptera</taxon>
        <taxon>Hemiptera</taxon>
        <taxon>Heteroptera</taxon>
        <taxon>Panheteroptera</taxon>
        <taxon>Cimicomorpha</taxon>
        <taxon>Reduviidae</taxon>
        <taxon>Harpactorinae</taxon>
        <taxon>Harpactorini</taxon>
        <taxon>Rhynocoris</taxon>
    </lineage>
</organism>
<feature type="repeat" description="WD" evidence="3">
    <location>
        <begin position="94"/>
        <end position="128"/>
    </location>
</feature>
<dbReference type="EMBL" id="JAPXFL010000014">
    <property type="protein sequence ID" value="KAK9497485.1"/>
    <property type="molecule type" value="Genomic_DNA"/>
</dbReference>
<comment type="caution">
    <text evidence="4">The sequence shown here is derived from an EMBL/GenBank/DDBJ whole genome shotgun (WGS) entry which is preliminary data.</text>
</comment>
<evidence type="ECO:0000256" key="1">
    <source>
        <dbReference type="ARBA" id="ARBA00022574"/>
    </source>
</evidence>
<evidence type="ECO:0000256" key="3">
    <source>
        <dbReference type="PROSITE-ProRule" id="PRU00221"/>
    </source>
</evidence>
<name>A0AAW1CJ71_9HEMI</name>
<keyword evidence="5" id="KW-1185">Reference proteome</keyword>
<dbReference type="InterPro" id="IPR001680">
    <property type="entry name" value="WD40_rpt"/>
</dbReference>
<dbReference type="Pfam" id="PF00400">
    <property type="entry name" value="WD40"/>
    <property type="match status" value="1"/>
</dbReference>